<keyword evidence="2 5" id="KW-0812">Transmembrane</keyword>
<dbReference type="SUPFAM" id="SSF161084">
    <property type="entry name" value="MAPEG domain-like"/>
    <property type="match status" value="1"/>
</dbReference>
<evidence type="ECO:0000313" key="6">
    <source>
        <dbReference type="EMBL" id="MDR4305060.1"/>
    </source>
</evidence>
<feature type="transmembrane region" description="Helical" evidence="5">
    <location>
        <begin position="115"/>
        <end position="134"/>
    </location>
</feature>
<comment type="subcellular location">
    <subcellularLocation>
        <location evidence="1">Membrane</location>
    </subcellularLocation>
</comment>
<dbReference type="EMBL" id="JADBEO010000001">
    <property type="protein sequence ID" value="MDR4305060.1"/>
    <property type="molecule type" value="Genomic_DNA"/>
</dbReference>
<dbReference type="Proteomes" id="UP001181622">
    <property type="component" value="Unassembled WGS sequence"/>
</dbReference>
<dbReference type="RefSeq" id="WP_309388113.1">
    <property type="nucleotide sequence ID" value="NZ_JADBEO010000001.1"/>
</dbReference>
<sequence>MSVQMILAPVFVLVLLAVVLAVWMGRSRFAALRAGQIKVGPGSPRNADWPEPARKVSDCFHNQLELPLYFYVVAILALVTRQADLAFVVLSWLFVALRYLHAFEHTGRNRLKARFGLFASGALVLLALWLYLALKIYTLA</sequence>
<comment type="caution">
    <text evidence="6">The sequence shown here is derived from an EMBL/GenBank/DDBJ whole genome shotgun (WGS) entry which is preliminary data.</text>
</comment>
<accession>A0ABU1DAW1</accession>
<evidence type="ECO:0000256" key="5">
    <source>
        <dbReference type="SAM" id="Phobius"/>
    </source>
</evidence>
<keyword evidence="3 5" id="KW-1133">Transmembrane helix</keyword>
<name>A0ABU1DAW1_9HYPH</name>
<evidence type="ECO:0000256" key="1">
    <source>
        <dbReference type="ARBA" id="ARBA00004370"/>
    </source>
</evidence>
<organism evidence="6 7">
    <name type="scientific">Chelatococcus sambhunathii</name>
    <dbReference type="NCBI Taxonomy" id="363953"/>
    <lineage>
        <taxon>Bacteria</taxon>
        <taxon>Pseudomonadati</taxon>
        <taxon>Pseudomonadota</taxon>
        <taxon>Alphaproteobacteria</taxon>
        <taxon>Hyphomicrobiales</taxon>
        <taxon>Chelatococcaceae</taxon>
        <taxon>Chelatococcus</taxon>
    </lineage>
</organism>
<keyword evidence="7" id="KW-1185">Reference proteome</keyword>
<feature type="transmembrane region" description="Helical" evidence="5">
    <location>
        <begin position="68"/>
        <end position="95"/>
    </location>
</feature>
<proteinExistence type="predicted"/>
<gene>
    <name evidence="6" type="ORF">IHQ68_00265</name>
</gene>
<dbReference type="InterPro" id="IPR001129">
    <property type="entry name" value="Membr-assoc_MAPEG"/>
</dbReference>
<dbReference type="Pfam" id="PF01124">
    <property type="entry name" value="MAPEG"/>
    <property type="match status" value="1"/>
</dbReference>
<keyword evidence="4 5" id="KW-0472">Membrane</keyword>
<evidence type="ECO:0000256" key="2">
    <source>
        <dbReference type="ARBA" id="ARBA00022692"/>
    </source>
</evidence>
<reference evidence="6" key="1">
    <citation type="submission" date="2020-10" db="EMBL/GenBank/DDBJ databases">
        <authorList>
            <person name="Abbas A."/>
            <person name="Razzaq R."/>
            <person name="Waqas M."/>
            <person name="Abbas N."/>
            <person name="Nielsen T.K."/>
            <person name="Hansen L.H."/>
            <person name="Hussain S."/>
            <person name="Shahid M."/>
        </authorList>
    </citation>
    <scope>NUCLEOTIDE SEQUENCE</scope>
    <source>
        <strain evidence="6">S14</strain>
    </source>
</reference>
<dbReference type="InterPro" id="IPR023352">
    <property type="entry name" value="MAPEG-like_dom_sf"/>
</dbReference>
<evidence type="ECO:0000256" key="4">
    <source>
        <dbReference type="ARBA" id="ARBA00023136"/>
    </source>
</evidence>
<evidence type="ECO:0000256" key="3">
    <source>
        <dbReference type="ARBA" id="ARBA00022989"/>
    </source>
</evidence>
<protein>
    <submittedName>
        <fullName evidence="6">MAPEG family protein</fullName>
    </submittedName>
</protein>
<dbReference type="Gene3D" id="1.20.120.550">
    <property type="entry name" value="Membrane associated eicosanoid/glutathione metabolism-like domain"/>
    <property type="match status" value="1"/>
</dbReference>
<evidence type="ECO:0000313" key="7">
    <source>
        <dbReference type="Proteomes" id="UP001181622"/>
    </source>
</evidence>